<reference evidence="2 3" key="1">
    <citation type="submission" date="2018-11" db="EMBL/GenBank/DDBJ databases">
        <title>The genome draft of YIM 96095.</title>
        <authorList>
            <person name="Tang S.-K."/>
            <person name="Chunyu W.-X."/>
            <person name="Feng Y.-Z."/>
        </authorList>
    </citation>
    <scope>NUCLEOTIDE SEQUENCE [LARGE SCALE GENOMIC DNA]</scope>
    <source>
        <strain evidence="2 3">YIM 96095</strain>
    </source>
</reference>
<sequence length="141" mass="15244">MHREEALDALVTADDITDRVRRRGRWYATWAVVYAAMSSALTLGVGFVVSDFALIALMAGWGVAIAALLIYAGRQPVTPPGFGWIHTLGIAGWGVTYSSILLIGLEYFPAQPSWWVPGALLTAVPMLIAARFVVVRSRGVV</sequence>
<protein>
    <submittedName>
        <fullName evidence="2">Uncharacterized protein</fullName>
    </submittedName>
</protein>
<proteinExistence type="predicted"/>
<comment type="caution">
    <text evidence="2">The sequence shown here is derived from an EMBL/GenBank/DDBJ whole genome shotgun (WGS) entry which is preliminary data.</text>
</comment>
<dbReference type="Proteomes" id="UP000269198">
    <property type="component" value="Unassembled WGS sequence"/>
</dbReference>
<dbReference type="OrthoDB" id="3429272at2"/>
<keyword evidence="1" id="KW-0472">Membrane</keyword>
<keyword evidence="1" id="KW-0812">Transmembrane</keyword>
<dbReference type="EMBL" id="RJMB01000002">
    <property type="protein sequence ID" value="RNL86889.1"/>
    <property type="molecule type" value="Genomic_DNA"/>
</dbReference>
<accession>A0A3N0EGU5</accession>
<name>A0A3N0EGU5_9ACTN</name>
<evidence type="ECO:0000313" key="3">
    <source>
        <dbReference type="Proteomes" id="UP000269198"/>
    </source>
</evidence>
<evidence type="ECO:0000313" key="2">
    <source>
        <dbReference type="EMBL" id="RNL86889.1"/>
    </source>
</evidence>
<keyword evidence="3" id="KW-1185">Reference proteome</keyword>
<feature type="transmembrane region" description="Helical" evidence="1">
    <location>
        <begin position="52"/>
        <end position="72"/>
    </location>
</feature>
<keyword evidence="1" id="KW-1133">Transmembrane helix</keyword>
<evidence type="ECO:0000256" key="1">
    <source>
        <dbReference type="SAM" id="Phobius"/>
    </source>
</evidence>
<feature type="transmembrane region" description="Helical" evidence="1">
    <location>
        <begin position="114"/>
        <end position="134"/>
    </location>
</feature>
<organism evidence="2 3">
    <name type="scientific">Halostreptopolyspora alba</name>
    <dbReference type="NCBI Taxonomy" id="2487137"/>
    <lineage>
        <taxon>Bacteria</taxon>
        <taxon>Bacillati</taxon>
        <taxon>Actinomycetota</taxon>
        <taxon>Actinomycetes</taxon>
        <taxon>Streptosporangiales</taxon>
        <taxon>Nocardiopsidaceae</taxon>
        <taxon>Halostreptopolyspora</taxon>
    </lineage>
</organism>
<dbReference type="RefSeq" id="WP_123199717.1">
    <property type="nucleotide sequence ID" value="NZ_RJMB01000002.1"/>
</dbReference>
<feature type="transmembrane region" description="Helical" evidence="1">
    <location>
        <begin position="84"/>
        <end position="108"/>
    </location>
</feature>
<feature type="transmembrane region" description="Helical" evidence="1">
    <location>
        <begin position="26"/>
        <end position="46"/>
    </location>
</feature>
<gene>
    <name evidence="2" type="ORF">EFW17_03195</name>
</gene>
<dbReference type="AlphaFoldDB" id="A0A3N0EGU5"/>